<name>A0A822EIN5_9BILA</name>
<protein>
    <submittedName>
        <fullName evidence="2">Uncharacterized protein</fullName>
    </submittedName>
</protein>
<dbReference type="EMBL" id="CAJOBR010071563">
    <property type="protein sequence ID" value="CAF5101272.1"/>
    <property type="molecule type" value="Genomic_DNA"/>
</dbReference>
<gene>
    <name evidence="2" type="ORF">QYT958_LOCUS44853</name>
    <name evidence="1" type="ORF">UJA718_LOCUS47734</name>
</gene>
<reference evidence="2" key="1">
    <citation type="submission" date="2021-02" db="EMBL/GenBank/DDBJ databases">
        <authorList>
            <person name="Nowell W R."/>
        </authorList>
    </citation>
    <scope>NUCLEOTIDE SEQUENCE</scope>
</reference>
<organism evidence="2 3">
    <name type="scientific">Rotaria socialis</name>
    <dbReference type="NCBI Taxonomy" id="392032"/>
    <lineage>
        <taxon>Eukaryota</taxon>
        <taxon>Metazoa</taxon>
        <taxon>Spiralia</taxon>
        <taxon>Gnathifera</taxon>
        <taxon>Rotifera</taxon>
        <taxon>Eurotatoria</taxon>
        <taxon>Bdelloidea</taxon>
        <taxon>Philodinida</taxon>
        <taxon>Philodinidae</taxon>
        <taxon>Rotaria</taxon>
    </lineage>
</organism>
<dbReference type="Proteomes" id="UP000663848">
    <property type="component" value="Unassembled WGS sequence"/>
</dbReference>
<evidence type="ECO:0000313" key="4">
    <source>
        <dbReference type="Proteomes" id="UP000663873"/>
    </source>
</evidence>
<evidence type="ECO:0000313" key="1">
    <source>
        <dbReference type="EMBL" id="CAF4950521.1"/>
    </source>
</evidence>
<feature type="non-terminal residue" evidence="2">
    <location>
        <position position="53"/>
    </location>
</feature>
<keyword evidence="4" id="KW-1185">Reference proteome</keyword>
<dbReference type="EMBL" id="CAJOBP010091981">
    <property type="protein sequence ID" value="CAF4950521.1"/>
    <property type="molecule type" value="Genomic_DNA"/>
</dbReference>
<proteinExistence type="predicted"/>
<sequence>MDLRDIPISINTVPVYRHGRKFYVSAEEFERMRAEERQSRRTLVQRSQNLPVS</sequence>
<evidence type="ECO:0000313" key="3">
    <source>
        <dbReference type="Proteomes" id="UP000663848"/>
    </source>
</evidence>
<accession>A0A822EIN5</accession>
<evidence type="ECO:0000313" key="2">
    <source>
        <dbReference type="EMBL" id="CAF5101272.1"/>
    </source>
</evidence>
<dbReference type="AlphaFoldDB" id="A0A822EIN5"/>
<comment type="caution">
    <text evidence="2">The sequence shown here is derived from an EMBL/GenBank/DDBJ whole genome shotgun (WGS) entry which is preliminary data.</text>
</comment>
<dbReference type="Proteomes" id="UP000663873">
    <property type="component" value="Unassembled WGS sequence"/>
</dbReference>